<comment type="cofactor">
    <cofactor evidence="1">
        <name>Mg(2+)</name>
        <dbReference type="ChEBI" id="CHEBI:18420"/>
    </cofactor>
</comment>
<dbReference type="Proteomes" id="UP000196027">
    <property type="component" value="Chromosome"/>
</dbReference>
<dbReference type="GO" id="GO:0016462">
    <property type="term" value="F:pyrophosphatase activity"/>
    <property type="evidence" value="ECO:0007669"/>
    <property type="project" value="InterPro"/>
</dbReference>
<keyword evidence="7" id="KW-1185">Reference proteome</keyword>
<keyword evidence="2" id="KW-0479">Metal-binding</keyword>
<dbReference type="InterPro" id="IPR000086">
    <property type="entry name" value="NUDIX_hydrolase_dom"/>
</dbReference>
<evidence type="ECO:0000313" key="7">
    <source>
        <dbReference type="Proteomes" id="UP000196027"/>
    </source>
</evidence>
<dbReference type="CDD" id="cd07067">
    <property type="entry name" value="HP_PGM_like"/>
    <property type="match status" value="1"/>
</dbReference>
<dbReference type="GO" id="GO:0046872">
    <property type="term" value="F:metal ion binding"/>
    <property type="evidence" value="ECO:0007669"/>
    <property type="project" value="UniProtKB-KW"/>
</dbReference>
<dbReference type="Pfam" id="PF00300">
    <property type="entry name" value="His_Phos_1"/>
    <property type="match status" value="1"/>
</dbReference>
<dbReference type="PROSITE" id="PS51462">
    <property type="entry name" value="NUDIX"/>
    <property type="match status" value="1"/>
</dbReference>
<dbReference type="InterPro" id="IPR047198">
    <property type="entry name" value="DDP-like_NUDIX"/>
</dbReference>
<name>A0A1Y0IF89_9GAMM</name>
<evidence type="ECO:0000256" key="1">
    <source>
        <dbReference type="ARBA" id="ARBA00001946"/>
    </source>
</evidence>
<evidence type="ECO:0000256" key="3">
    <source>
        <dbReference type="ARBA" id="ARBA00022801"/>
    </source>
</evidence>
<dbReference type="InterPro" id="IPR029033">
    <property type="entry name" value="His_PPase_superfam"/>
</dbReference>
<feature type="domain" description="Nudix hydrolase" evidence="5">
    <location>
        <begin position="197"/>
        <end position="325"/>
    </location>
</feature>
<dbReference type="PANTHER" id="PTHR12629:SF0">
    <property type="entry name" value="DIPHOSPHOINOSITOL-POLYPHOSPHATE DIPHOSPHATASE"/>
    <property type="match status" value="1"/>
</dbReference>
<dbReference type="Gene3D" id="3.40.50.1240">
    <property type="entry name" value="Phosphoglycerate mutase-like"/>
    <property type="match status" value="1"/>
</dbReference>
<dbReference type="Gene3D" id="3.90.79.10">
    <property type="entry name" value="Nucleoside Triphosphate Pyrophosphohydrolase"/>
    <property type="match status" value="1"/>
</dbReference>
<evidence type="ECO:0000256" key="4">
    <source>
        <dbReference type="ARBA" id="ARBA00022842"/>
    </source>
</evidence>
<evidence type="ECO:0000256" key="2">
    <source>
        <dbReference type="ARBA" id="ARBA00022723"/>
    </source>
</evidence>
<gene>
    <name evidence="6" type="ORF">OLMES_4800</name>
</gene>
<evidence type="ECO:0000259" key="5">
    <source>
        <dbReference type="PROSITE" id="PS51462"/>
    </source>
</evidence>
<evidence type="ECO:0000313" key="6">
    <source>
        <dbReference type="EMBL" id="ARU58789.1"/>
    </source>
</evidence>
<dbReference type="EMBL" id="CP021425">
    <property type="protein sequence ID" value="ARU58789.1"/>
    <property type="molecule type" value="Genomic_DNA"/>
</dbReference>
<dbReference type="Pfam" id="PF00293">
    <property type="entry name" value="NUDIX"/>
    <property type="match status" value="1"/>
</dbReference>
<dbReference type="SUPFAM" id="SSF55811">
    <property type="entry name" value="Nudix"/>
    <property type="match status" value="1"/>
</dbReference>
<dbReference type="RefSeq" id="WP_087463528.1">
    <property type="nucleotide sequence ID" value="NZ_CP021425.1"/>
</dbReference>
<dbReference type="PANTHER" id="PTHR12629">
    <property type="entry name" value="DIPHOSPHOINOSITOL POLYPHOSPHATE PHOSPHOHYDROLASE"/>
    <property type="match status" value="1"/>
</dbReference>
<sequence length="329" mass="37102">MTRGTEERPSENNGIRRLFLLRHGKAEKLFEGDDRQRPIKTRGKRDAQRVGAWMQRTGLHLDQVISSPALRTRTAAEKSVKAMGQSVQCIHDDPCLYDGQLVDLLNMIEGVQPKCRHLMLVGHKSGLEALLHYLFPVQESSIRMRKGALVCIDVMSDWSGFAPETVRWVEQITPDQLPEKFQYPAPNGDFWRDRPAYYYTQSAVIPYRMENGLLEILVMGSSSGRHWGVPKGIAEPGLSLQDSAAKEAFEEAGVLGAIDGVVGDYDYPKWGGRCSVAVYSLRVTEVLAEADWPEFHRGRRWLSPDAAVACVEQPELRRLLSRWLQTVKA</sequence>
<keyword evidence="3" id="KW-0378">Hydrolase</keyword>
<dbReference type="SUPFAM" id="SSF53254">
    <property type="entry name" value="Phosphoglycerate mutase-like"/>
    <property type="match status" value="1"/>
</dbReference>
<proteinExistence type="predicted"/>
<dbReference type="CDD" id="cd04666">
    <property type="entry name" value="NUDIX_DIPP2_like_Nudt4"/>
    <property type="match status" value="1"/>
</dbReference>
<dbReference type="KEGG" id="ome:OLMES_4800"/>
<keyword evidence="4" id="KW-0460">Magnesium</keyword>
<dbReference type="InterPro" id="IPR015797">
    <property type="entry name" value="NUDIX_hydrolase-like_dom_sf"/>
</dbReference>
<dbReference type="OrthoDB" id="9810154at2"/>
<reference evidence="6 7" key="1">
    <citation type="submission" date="2017-05" db="EMBL/GenBank/DDBJ databases">
        <title>Genomic insights into alkan degradation activity of Oleiphilus messinensis.</title>
        <authorList>
            <person name="Kozyavkin S.A."/>
            <person name="Slesarev A.I."/>
            <person name="Golyshin P.N."/>
            <person name="Korzhenkov A."/>
            <person name="Golyshina O.N."/>
            <person name="Toshchakov S.V."/>
        </authorList>
    </citation>
    <scope>NUCLEOTIDE SEQUENCE [LARGE SCALE GENOMIC DNA]</scope>
    <source>
        <strain evidence="6 7">ME102</strain>
    </source>
</reference>
<dbReference type="InterPro" id="IPR013078">
    <property type="entry name" value="His_Pase_superF_clade-1"/>
</dbReference>
<dbReference type="AlphaFoldDB" id="A0A1Y0IF89"/>
<dbReference type="GO" id="GO:0005737">
    <property type="term" value="C:cytoplasm"/>
    <property type="evidence" value="ECO:0007669"/>
    <property type="project" value="TreeGrafter"/>
</dbReference>
<accession>A0A1Y0IF89</accession>
<organism evidence="6 7">
    <name type="scientific">Oleiphilus messinensis</name>
    <dbReference type="NCBI Taxonomy" id="141451"/>
    <lineage>
        <taxon>Bacteria</taxon>
        <taxon>Pseudomonadati</taxon>
        <taxon>Pseudomonadota</taxon>
        <taxon>Gammaproteobacteria</taxon>
        <taxon>Oceanospirillales</taxon>
        <taxon>Oleiphilaceae</taxon>
        <taxon>Oleiphilus</taxon>
    </lineage>
</organism>
<protein>
    <submittedName>
        <fullName evidence="6">Phosphohistidine phosphatase</fullName>
    </submittedName>
</protein>